<keyword evidence="1" id="KW-0812">Transmembrane</keyword>
<reference evidence="2 3" key="1">
    <citation type="submission" date="2020-02" db="EMBL/GenBank/DDBJ databases">
        <title>Genome sequences of Thiorhodococcus mannitoliphagus and Thiorhodococcus minor, purple sulfur photosynthetic bacteria in the gammaproteobacterial family, Chromatiaceae.</title>
        <authorList>
            <person name="Aviles F.A."/>
            <person name="Meyer T.E."/>
            <person name="Kyndt J.A."/>
        </authorList>
    </citation>
    <scope>NUCLEOTIDE SEQUENCE [LARGE SCALE GENOMIC DNA]</scope>
    <source>
        <strain evidence="2 3">DSM 11518</strain>
    </source>
</reference>
<feature type="transmembrane region" description="Helical" evidence="1">
    <location>
        <begin position="29"/>
        <end position="46"/>
    </location>
</feature>
<dbReference type="AlphaFoldDB" id="A0A6M0K6S0"/>
<evidence type="ECO:0000256" key="1">
    <source>
        <dbReference type="SAM" id="Phobius"/>
    </source>
</evidence>
<dbReference type="Proteomes" id="UP000483379">
    <property type="component" value="Unassembled WGS sequence"/>
</dbReference>
<keyword evidence="3" id="KW-1185">Reference proteome</keyword>
<name>A0A6M0K6S0_9GAMM</name>
<keyword evidence="1" id="KW-1133">Transmembrane helix</keyword>
<protein>
    <submittedName>
        <fullName evidence="2">Uncharacterized protein</fullName>
    </submittedName>
</protein>
<comment type="caution">
    <text evidence="2">The sequence shown here is derived from an EMBL/GenBank/DDBJ whole genome shotgun (WGS) entry which is preliminary data.</text>
</comment>
<proteinExistence type="predicted"/>
<accession>A0A6M0K6S0</accession>
<evidence type="ECO:0000313" key="3">
    <source>
        <dbReference type="Proteomes" id="UP000483379"/>
    </source>
</evidence>
<organism evidence="2 3">
    <name type="scientific">Thiorhodococcus minor</name>
    <dbReference type="NCBI Taxonomy" id="57489"/>
    <lineage>
        <taxon>Bacteria</taxon>
        <taxon>Pseudomonadati</taxon>
        <taxon>Pseudomonadota</taxon>
        <taxon>Gammaproteobacteria</taxon>
        <taxon>Chromatiales</taxon>
        <taxon>Chromatiaceae</taxon>
        <taxon>Thiorhodococcus</taxon>
    </lineage>
</organism>
<dbReference type="RefSeq" id="WP_164456736.1">
    <property type="nucleotide sequence ID" value="NZ_JAAIJQ010000298.1"/>
</dbReference>
<dbReference type="EMBL" id="JAAIJQ010000298">
    <property type="protein sequence ID" value="NEV65430.1"/>
    <property type="molecule type" value="Genomic_DNA"/>
</dbReference>
<evidence type="ECO:0000313" key="2">
    <source>
        <dbReference type="EMBL" id="NEV65430.1"/>
    </source>
</evidence>
<sequence>MKISKYRKSEDWSLSEERQFFENLYSQRFNFFIVVYSVVVAGVISAKEFEEKVFVLTTGAFLVFVVGLSLYRACHKLLIILTLLHRTKQHPVRKVGRIARRYNWPLSISVNHLTGVYLPIASFFFLLAWLFAVIMKGANG</sequence>
<feature type="transmembrane region" description="Helical" evidence="1">
    <location>
        <begin position="116"/>
        <end position="135"/>
    </location>
</feature>
<gene>
    <name evidence="2" type="ORF">G3446_27055</name>
</gene>
<keyword evidence="1" id="KW-0472">Membrane</keyword>